<dbReference type="EMBL" id="JYJG01000003">
    <property type="protein sequence ID" value="KJK53280.1"/>
    <property type="molecule type" value="Genomic_DNA"/>
</dbReference>
<evidence type="ECO:0000256" key="1">
    <source>
        <dbReference type="ARBA" id="ARBA00004651"/>
    </source>
</evidence>
<evidence type="ECO:0000256" key="5">
    <source>
        <dbReference type="ARBA" id="ARBA00022989"/>
    </source>
</evidence>
<keyword evidence="2" id="KW-0813">Transport</keyword>
<dbReference type="eggNOG" id="COG0477">
    <property type="taxonomic scope" value="Bacteria"/>
</dbReference>
<dbReference type="CDD" id="cd06173">
    <property type="entry name" value="MFS_MefA_like"/>
    <property type="match status" value="1"/>
</dbReference>
<keyword evidence="9" id="KW-1185">Reference proteome</keyword>
<feature type="transmembrane region" description="Helical" evidence="7">
    <location>
        <begin position="286"/>
        <end position="303"/>
    </location>
</feature>
<organism evidence="8 9">
    <name type="scientific">Lentzea aerocolonigenes</name>
    <name type="common">Lechevalieria aerocolonigenes</name>
    <name type="synonym">Saccharothrix aerocolonigenes</name>
    <dbReference type="NCBI Taxonomy" id="68170"/>
    <lineage>
        <taxon>Bacteria</taxon>
        <taxon>Bacillati</taxon>
        <taxon>Actinomycetota</taxon>
        <taxon>Actinomycetes</taxon>
        <taxon>Pseudonocardiales</taxon>
        <taxon>Pseudonocardiaceae</taxon>
        <taxon>Lentzea</taxon>
    </lineage>
</organism>
<dbReference type="STRING" id="68170.GCA_000974445_07855"/>
<accession>A0A0F0HCL5</accession>
<comment type="caution">
    <text evidence="8">The sequence shown here is derived from an EMBL/GenBank/DDBJ whole genome shotgun (WGS) entry which is preliminary data.</text>
</comment>
<proteinExistence type="predicted"/>
<dbReference type="PATRIC" id="fig|68170.10.peg.219"/>
<evidence type="ECO:0000256" key="3">
    <source>
        <dbReference type="ARBA" id="ARBA00022475"/>
    </source>
</evidence>
<dbReference type="SUPFAM" id="SSF103473">
    <property type="entry name" value="MFS general substrate transporter"/>
    <property type="match status" value="1"/>
</dbReference>
<dbReference type="Pfam" id="PF05977">
    <property type="entry name" value="MFS_3"/>
    <property type="match status" value="1"/>
</dbReference>
<protein>
    <submittedName>
        <fullName evidence="8">MFS transporter</fullName>
    </submittedName>
</protein>
<evidence type="ECO:0000256" key="4">
    <source>
        <dbReference type="ARBA" id="ARBA00022692"/>
    </source>
</evidence>
<sequence>MALWGHPDFRRLWMGDTISQFGANVGMTVIPLLAAGVLNATPFEMGLLAAASMMAFLLIGLPAGVWVDRMRRKPLMIAMDVSRAALLLSVPVAWWLDLLTLPQLIAVSLAVGVCTVFFDVAYQSYLPSLVGRGQLVEGNSKLQASLSVAEVSGPAIGGYAAQFLGAANGVLATGVGYLSSAFFLLRIKKVEPAPERHPDPHLRREIGEGLRFVFGNTTLRMIVACTGTSNFFHGIQSAVMILFLLNVVGLSEGTAGLLLSAGGVGGVLGAAFAYRIGVLVGQARMIWLIPMLTWPFTLTLPFVSDGWGLVLPMAGSAVAVFGIVVYNVGQVSYRQAICPDHLLGRMNASIRWVVWGSTPLGALLGGGLGTWIGIVPTLWVSLAGSILGMFWVLFSPLRTMRDLPAGASVEAHG</sequence>
<keyword evidence="5 7" id="KW-1133">Transmembrane helix</keyword>
<feature type="transmembrane region" description="Helical" evidence="7">
    <location>
        <begin position="47"/>
        <end position="67"/>
    </location>
</feature>
<feature type="transmembrane region" description="Helical" evidence="7">
    <location>
        <begin position="21"/>
        <end position="41"/>
    </location>
</feature>
<evidence type="ECO:0000313" key="9">
    <source>
        <dbReference type="Proteomes" id="UP000033393"/>
    </source>
</evidence>
<evidence type="ECO:0000256" key="2">
    <source>
        <dbReference type="ARBA" id="ARBA00022448"/>
    </source>
</evidence>
<evidence type="ECO:0000256" key="6">
    <source>
        <dbReference type="ARBA" id="ARBA00023136"/>
    </source>
</evidence>
<evidence type="ECO:0000256" key="7">
    <source>
        <dbReference type="SAM" id="Phobius"/>
    </source>
</evidence>
<name>A0A0F0HCL5_LENAE</name>
<dbReference type="GO" id="GO:0005886">
    <property type="term" value="C:plasma membrane"/>
    <property type="evidence" value="ECO:0007669"/>
    <property type="project" value="UniProtKB-SubCell"/>
</dbReference>
<reference evidence="8 9" key="1">
    <citation type="submission" date="2015-02" db="EMBL/GenBank/DDBJ databases">
        <authorList>
            <person name="Ju K.-S."/>
            <person name="Doroghazi J.R."/>
            <person name="Metcalf W."/>
        </authorList>
    </citation>
    <scope>NUCLEOTIDE SEQUENCE [LARGE SCALE GENOMIC DNA]</scope>
    <source>
        <strain evidence="8 9">NRRL B-16140</strain>
    </source>
</reference>
<feature type="transmembrane region" description="Helical" evidence="7">
    <location>
        <begin position="230"/>
        <end position="249"/>
    </location>
</feature>
<dbReference type="RefSeq" id="WP_045309400.1">
    <property type="nucleotide sequence ID" value="NZ_JYJG01000003.1"/>
</dbReference>
<keyword evidence="4 7" id="KW-0812">Transmembrane</keyword>
<dbReference type="InterPro" id="IPR010290">
    <property type="entry name" value="TM_effector"/>
</dbReference>
<dbReference type="Proteomes" id="UP000033393">
    <property type="component" value="Unassembled WGS sequence"/>
</dbReference>
<feature type="transmembrane region" description="Helical" evidence="7">
    <location>
        <begin position="350"/>
        <end position="372"/>
    </location>
</feature>
<feature type="transmembrane region" description="Helical" evidence="7">
    <location>
        <begin position="309"/>
        <end position="329"/>
    </location>
</feature>
<comment type="subcellular location">
    <subcellularLocation>
        <location evidence="1">Cell membrane</location>
        <topology evidence="1">Multi-pass membrane protein</topology>
    </subcellularLocation>
</comment>
<keyword evidence="6 7" id="KW-0472">Membrane</keyword>
<dbReference type="OrthoDB" id="9815525at2"/>
<dbReference type="PANTHER" id="PTHR23513:SF6">
    <property type="entry name" value="MAJOR FACILITATOR SUPERFAMILY ASSOCIATED DOMAIN-CONTAINING PROTEIN"/>
    <property type="match status" value="1"/>
</dbReference>
<dbReference type="InterPro" id="IPR036259">
    <property type="entry name" value="MFS_trans_sf"/>
</dbReference>
<dbReference type="Gene3D" id="1.20.1250.20">
    <property type="entry name" value="MFS general substrate transporter like domains"/>
    <property type="match status" value="1"/>
</dbReference>
<gene>
    <name evidence="8" type="ORF">UK23_01045</name>
</gene>
<dbReference type="AlphaFoldDB" id="A0A0F0HCL5"/>
<keyword evidence="3" id="KW-1003">Cell membrane</keyword>
<evidence type="ECO:0000313" key="8">
    <source>
        <dbReference type="EMBL" id="KJK53280.1"/>
    </source>
</evidence>
<feature type="transmembrane region" description="Helical" evidence="7">
    <location>
        <begin position="101"/>
        <end position="122"/>
    </location>
</feature>
<feature type="transmembrane region" description="Helical" evidence="7">
    <location>
        <begin position="378"/>
        <end position="394"/>
    </location>
</feature>
<dbReference type="PANTHER" id="PTHR23513">
    <property type="entry name" value="INTEGRAL MEMBRANE EFFLUX PROTEIN-RELATED"/>
    <property type="match status" value="1"/>
</dbReference>
<feature type="transmembrane region" description="Helical" evidence="7">
    <location>
        <begin position="255"/>
        <end position="274"/>
    </location>
</feature>